<evidence type="ECO:0000313" key="1">
    <source>
        <dbReference type="EnsemblPlants" id="cds.evm.model.04.1508"/>
    </source>
</evidence>
<keyword evidence="2" id="KW-1185">Reference proteome</keyword>
<organism evidence="1 2">
    <name type="scientific">Cannabis sativa</name>
    <name type="common">Hemp</name>
    <name type="synonym">Marijuana</name>
    <dbReference type="NCBI Taxonomy" id="3483"/>
    <lineage>
        <taxon>Eukaryota</taxon>
        <taxon>Viridiplantae</taxon>
        <taxon>Streptophyta</taxon>
        <taxon>Embryophyta</taxon>
        <taxon>Tracheophyta</taxon>
        <taxon>Spermatophyta</taxon>
        <taxon>Magnoliopsida</taxon>
        <taxon>eudicotyledons</taxon>
        <taxon>Gunneridae</taxon>
        <taxon>Pentapetalae</taxon>
        <taxon>rosids</taxon>
        <taxon>fabids</taxon>
        <taxon>Rosales</taxon>
        <taxon>Cannabaceae</taxon>
        <taxon>Cannabis</taxon>
    </lineage>
</organism>
<evidence type="ECO:0000313" key="2">
    <source>
        <dbReference type="Proteomes" id="UP000596661"/>
    </source>
</evidence>
<proteinExistence type="predicted"/>
<dbReference type="Proteomes" id="UP000596661">
    <property type="component" value="Chromosome 4"/>
</dbReference>
<dbReference type="AlphaFoldDB" id="A0A803PDD9"/>
<accession>A0A803PDD9</accession>
<dbReference type="Gramene" id="evm.model.04.1508">
    <property type="protein sequence ID" value="cds.evm.model.04.1508"/>
    <property type="gene ID" value="evm.TU.04.1508"/>
</dbReference>
<sequence>MDLVSCHQVDGQKVKVPQVGHACGAFNYSRCAMMNNKRQGSRPITSSCLEKQISGSDGSEIYLSALEIKGDTIAAPIKETTTEGTHAKVLAGEPNLDAALETILEVTLSGTPKKSKGKGKAKGWLANYVVIMFADTLEAKMLKSLSEKVTKSLAKAKGSKGKEKSKTKDHRLYFRVIAASRLQVHPSKAADRVIHAQKEGAQKRFLGGCSLLEGNVQGPRVRGARVQTKNCLKHASGMSLLSECTHADPSKLLKVIEEKVSKEARLMLQGDALQTTLREGIHVTSNARKDTIVESQKKASHHPTNEEKAERFKLRSMEMSYSLLLHTLLQKDPSTLKNLEEDEEEYT</sequence>
<name>A0A803PDD9_CANSA</name>
<reference evidence="1" key="1">
    <citation type="submission" date="2018-11" db="EMBL/GenBank/DDBJ databases">
        <authorList>
            <person name="Grassa J C."/>
        </authorList>
    </citation>
    <scope>NUCLEOTIDE SEQUENCE [LARGE SCALE GENOMIC DNA]</scope>
</reference>
<dbReference type="EnsemblPlants" id="evm.model.04.1508">
    <property type="protein sequence ID" value="cds.evm.model.04.1508"/>
    <property type="gene ID" value="evm.TU.04.1508"/>
</dbReference>
<protein>
    <submittedName>
        <fullName evidence="1">Uncharacterized protein</fullName>
    </submittedName>
</protein>
<dbReference type="EMBL" id="UZAU01000391">
    <property type="status" value="NOT_ANNOTATED_CDS"/>
    <property type="molecule type" value="Genomic_DNA"/>
</dbReference>
<reference evidence="1" key="2">
    <citation type="submission" date="2021-03" db="UniProtKB">
        <authorList>
            <consortium name="EnsemblPlants"/>
        </authorList>
    </citation>
    <scope>IDENTIFICATION</scope>
</reference>